<reference evidence="2 3" key="1">
    <citation type="journal article" date="2015" name="Genome Biol. Evol.">
        <title>Comparative Genomics of a Bacterivorous Green Alga Reveals Evolutionary Causalities and Consequences of Phago-Mixotrophic Mode of Nutrition.</title>
        <authorList>
            <person name="Burns J.A."/>
            <person name="Paasch A."/>
            <person name="Narechania A."/>
            <person name="Kim E."/>
        </authorList>
    </citation>
    <scope>NUCLEOTIDE SEQUENCE [LARGE SCALE GENOMIC DNA]</scope>
    <source>
        <strain evidence="2 3">PLY_AMNH</strain>
    </source>
</reference>
<gene>
    <name evidence="2" type="ORF">CYMTET_6132</name>
</gene>
<evidence type="ECO:0000313" key="3">
    <source>
        <dbReference type="Proteomes" id="UP001190700"/>
    </source>
</evidence>
<dbReference type="AlphaFoldDB" id="A0AAE0GZQ4"/>
<keyword evidence="3" id="KW-1185">Reference proteome</keyword>
<protein>
    <submittedName>
        <fullName evidence="2">Uncharacterized protein</fullName>
    </submittedName>
</protein>
<accession>A0AAE0GZQ4</accession>
<organism evidence="2 3">
    <name type="scientific">Cymbomonas tetramitiformis</name>
    <dbReference type="NCBI Taxonomy" id="36881"/>
    <lineage>
        <taxon>Eukaryota</taxon>
        <taxon>Viridiplantae</taxon>
        <taxon>Chlorophyta</taxon>
        <taxon>Pyramimonadophyceae</taxon>
        <taxon>Pyramimonadales</taxon>
        <taxon>Pyramimonadaceae</taxon>
        <taxon>Cymbomonas</taxon>
    </lineage>
</organism>
<feature type="compositionally biased region" description="Acidic residues" evidence="1">
    <location>
        <begin position="71"/>
        <end position="83"/>
    </location>
</feature>
<sequence length="106" mass="12059">MVKVGGGEKGAALRDRNAVQNYLTQTIRNSHEQENHKLRRKLAHLEGNPTAWGTPNGREHQQAPHRSETEHVDEEEAPQEDDPPNQQQIVDAARAKEETLLHQKME</sequence>
<evidence type="ECO:0000313" key="2">
    <source>
        <dbReference type="EMBL" id="KAK3286311.1"/>
    </source>
</evidence>
<comment type="caution">
    <text evidence="2">The sequence shown here is derived from an EMBL/GenBank/DDBJ whole genome shotgun (WGS) entry which is preliminary data.</text>
</comment>
<feature type="region of interest" description="Disordered" evidence="1">
    <location>
        <begin position="28"/>
        <end position="88"/>
    </location>
</feature>
<name>A0AAE0GZQ4_9CHLO</name>
<feature type="compositionally biased region" description="Basic and acidic residues" evidence="1">
    <location>
        <begin position="57"/>
        <end position="70"/>
    </location>
</feature>
<proteinExistence type="predicted"/>
<dbReference type="Proteomes" id="UP001190700">
    <property type="component" value="Unassembled WGS sequence"/>
</dbReference>
<dbReference type="EMBL" id="LGRX02001342">
    <property type="protein sequence ID" value="KAK3286311.1"/>
    <property type="molecule type" value="Genomic_DNA"/>
</dbReference>
<evidence type="ECO:0000256" key="1">
    <source>
        <dbReference type="SAM" id="MobiDB-lite"/>
    </source>
</evidence>